<dbReference type="PANTHER" id="PTHR30290:SF83">
    <property type="entry name" value="ABC TRANSPORTER SUBSTRATE-BINDING PROTEIN"/>
    <property type="match status" value="1"/>
</dbReference>
<dbReference type="Gene3D" id="3.40.190.10">
    <property type="entry name" value="Periplasmic binding protein-like II"/>
    <property type="match status" value="1"/>
</dbReference>
<dbReference type="Proteomes" id="UP000298642">
    <property type="component" value="Chromosome"/>
</dbReference>
<evidence type="ECO:0000256" key="1">
    <source>
        <dbReference type="SAM" id="SignalP"/>
    </source>
</evidence>
<dbReference type="PIRSF" id="PIRSF002741">
    <property type="entry name" value="MppA"/>
    <property type="match status" value="1"/>
</dbReference>
<keyword evidence="1" id="KW-0732">Signal</keyword>
<dbReference type="InterPro" id="IPR039424">
    <property type="entry name" value="SBP_5"/>
</dbReference>
<dbReference type="Gene3D" id="3.10.105.10">
    <property type="entry name" value="Dipeptide-binding Protein, Domain 3"/>
    <property type="match status" value="1"/>
</dbReference>
<dbReference type="Pfam" id="PF00496">
    <property type="entry name" value="SBP_bac_5"/>
    <property type="match status" value="1"/>
</dbReference>
<dbReference type="RefSeq" id="WP_136891010.1">
    <property type="nucleotide sequence ID" value="NZ_CP034413.3"/>
</dbReference>
<proteinExistence type="predicted"/>
<keyword evidence="4" id="KW-1185">Reference proteome</keyword>
<dbReference type="InterPro" id="IPR000914">
    <property type="entry name" value="SBP_5_dom"/>
</dbReference>
<dbReference type="GeneID" id="89521984"/>
<dbReference type="GO" id="GO:1904680">
    <property type="term" value="F:peptide transmembrane transporter activity"/>
    <property type="evidence" value="ECO:0007669"/>
    <property type="project" value="TreeGrafter"/>
</dbReference>
<dbReference type="AlphaFoldDB" id="A0A4D7AIZ4"/>
<name>A0A4D7AIZ4_9FIRM</name>
<dbReference type="SUPFAM" id="SSF53850">
    <property type="entry name" value="Periplasmic binding protein-like II"/>
    <property type="match status" value="1"/>
</dbReference>
<dbReference type="Gene3D" id="3.90.76.10">
    <property type="entry name" value="Dipeptide-binding Protein, Domain 1"/>
    <property type="match status" value="1"/>
</dbReference>
<sequence>MKNWKRRWALFLAAALLALSLTGCGGSGEGPALSVCVGGAPEELDPIYATETADQTVLVHLYENLMRKTGDGSGGTTVTNGAAKSVSTEENADGTVTWTFKLRKAEWSDGRAVRAGDFVFAWQRLADPANDSPSASLLSVVAGYDAVRETGDVSLLQVTAEDDSTLVVVLNGKFDWFLTEVCTAPATMPLRQDLLQEETAAADGETAEAAAEPAEAAPWWNDLTGLVTNGPYQVSGYEAGEALTLEASETYRNSFSGPQTLTFRFAETAEAGQDLYDAGEVDFLGILPAEQLTALIEAESRTLARELSVQAVVFNCAQDTLMDARVRRALTLTADRSAAAEAAGATAYAAEGLIPPGVPGSGEQDFRTDGGVLLDNDPAHRDELAEEARGLLAEAGYADARDLGELEYLYVDEGNGAAVAQALVDAWQSALGLQVTARGVSREELDTALQEGTFTLAGTEIRALGNDAECFLMQWGSDKPENLGKYANSAYDTLLSVIAGAEEGEARMGCLHDAEALLLEEGAAAPLYTSVTGWTLRDGFSGVQRDARGWFSFAAAGRTA</sequence>
<dbReference type="InterPro" id="IPR030678">
    <property type="entry name" value="Peptide/Ni-bd"/>
</dbReference>
<feature type="chain" id="PRO_5038881326" evidence="1">
    <location>
        <begin position="26"/>
        <end position="560"/>
    </location>
</feature>
<feature type="signal peptide" evidence="1">
    <location>
        <begin position="1"/>
        <end position="25"/>
    </location>
</feature>
<dbReference type="PROSITE" id="PS51257">
    <property type="entry name" value="PROKAR_LIPOPROTEIN"/>
    <property type="match status" value="1"/>
</dbReference>
<dbReference type="EMBL" id="CP034413">
    <property type="protein sequence ID" value="QCI58879.1"/>
    <property type="molecule type" value="Genomic_DNA"/>
</dbReference>
<feature type="domain" description="Solute-binding protein family 5" evidence="2">
    <location>
        <begin position="81"/>
        <end position="479"/>
    </location>
</feature>
<dbReference type="KEGG" id="obj:EIO64_06270"/>
<dbReference type="PANTHER" id="PTHR30290">
    <property type="entry name" value="PERIPLASMIC BINDING COMPONENT OF ABC TRANSPORTER"/>
    <property type="match status" value="1"/>
</dbReference>
<reference evidence="4" key="1">
    <citation type="submission" date="2018-12" db="EMBL/GenBank/DDBJ databases">
        <title>Dusodibacter welbiota gen. nov., sp. nov., isolated from human faeces and emended description of the Oscillibacter genus.</title>
        <authorList>
            <person name="Le Roy T."/>
            <person name="Van der Smissen P."/>
            <person name="Delzenne N."/>
            <person name="Muccioli G."/>
            <person name="Collet J.F."/>
            <person name="Cani P.D."/>
        </authorList>
    </citation>
    <scope>NUCLEOTIDE SEQUENCE [LARGE SCALE GENOMIC DNA]</scope>
    <source>
        <strain evidence="4">J115</strain>
    </source>
</reference>
<protein>
    <submittedName>
        <fullName evidence="3">Peptide ABC transporter substrate-binding protein</fullName>
    </submittedName>
</protein>
<dbReference type="GO" id="GO:0015833">
    <property type="term" value="P:peptide transport"/>
    <property type="evidence" value="ECO:0007669"/>
    <property type="project" value="TreeGrafter"/>
</dbReference>
<gene>
    <name evidence="3" type="ORF">EIO64_06270</name>
</gene>
<dbReference type="GO" id="GO:0042597">
    <property type="term" value="C:periplasmic space"/>
    <property type="evidence" value="ECO:0007669"/>
    <property type="project" value="UniProtKB-ARBA"/>
</dbReference>
<accession>A0A4D7AIZ4</accession>
<organism evidence="3 4">
    <name type="scientific">Dysosmobacter welbionis</name>
    <dbReference type="NCBI Taxonomy" id="2093857"/>
    <lineage>
        <taxon>Bacteria</taxon>
        <taxon>Bacillati</taxon>
        <taxon>Bacillota</taxon>
        <taxon>Clostridia</taxon>
        <taxon>Eubacteriales</taxon>
        <taxon>Oscillospiraceae</taxon>
        <taxon>Dysosmobacter</taxon>
    </lineage>
</organism>
<dbReference type="GO" id="GO:0043190">
    <property type="term" value="C:ATP-binding cassette (ABC) transporter complex"/>
    <property type="evidence" value="ECO:0007669"/>
    <property type="project" value="InterPro"/>
</dbReference>
<evidence type="ECO:0000313" key="3">
    <source>
        <dbReference type="EMBL" id="QCI58879.1"/>
    </source>
</evidence>
<dbReference type="CDD" id="cd08504">
    <property type="entry name" value="PBP2_OppA"/>
    <property type="match status" value="1"/>
</dbReference>
<evidence type="ECO:0000313" key="4">
    <source>
        <dbReference type="Proteomes" id="UP000298642"/>
    </source>
</evidence>
<evidence type="ECO:0000259" key="2">
    <source>
        <dbReference type="Pfam" id="PF00496"/>
    </source>
</evidence>